<keyword evidence="1" id="KW-0456">Lyase</keyword>
<gene>
    <name evidence="1" type="ORF">PSYJA_36869</name>
</gene>
<dbReference type="Gene3D" id="1.20.200.10">
    <property type="entry name" value="Fumarase/aspartase (Central domain)"/>
    <property type="match status" value="1"/>
</dbReference>
<dbReference type="GO" id="GO:0016829">
    <property type="term" value="F:lyase activity"/>
    <property type="evidence" value="ECO:0007669"/>
    <property type="project" value="UniProtKB-KW"/>
</dbReference>
<protein>
    <submittedName>
        <fullName evidence="1">Histidine ammonia-lyase</fullName>
    </submittedName>
</protein>
<dbReference type="SUPFAM" id="SSF48557">
    <property type="entry name" value="L-aspartase-like"/>
    <property type="match status" value="1"/>
</dbReference>
<dbReference type="HOGENOM" id="CLU_175158_0_0_6"/>
<name>F3FVG5_PSESX</name>
<dbReference type="PATRIC" id="fig|629262.5.peg.5627"/>
<organism evidence="1 2">
    <name type="scientific">Pseudomonas syringae pv. japonica str. M301072</name>
    <dbReference type="NCBI Taxonomy" id="629262"/>
    <lineage>
        <taxon>Bacteria</taxon>
        <taxon>Pseudomonadati</taxon>
        <taxon>Pseudomonadota</taxon>
        <taxon>Gammaproteobacteria</taxon>
        <taxon>Pseudomonadales</taxon>
        <taxon>Pseudomonadaceae</taxon>
        <taxon>Pseudomonas</taxon>
        <taxon>Pseudomonas syringae</taxon>
    </lineage>
</organism>
<proteinExistence type="predicted"/>
<evidence type="ECO:0000313" key="1">
    <source>
        <dbReference type="EMBL" id="EGH34207.1"/>
    </source>
</evidence>
<reference evidence="1 2" key="1">
    <citation type="journal article" date="2011" name="PLoS Pathog.">
        <title>Dynamic evolution of pathogenicity revealed by sequencing and comparative genomics of 19 Pseudomonas syringae isolates.</title>
        <authorList>
            <person name="Baltrus D.A."/>
            <person name="Nishimura M.T."/>
            <person name="Romanchuk A."/>
            <person name="Chang J.H."/>
            <person name="Mukhtar M.S."/>
            <person name="Cherkis K."/>
            <person name="Roach J."/>
            <person name="Grant S.R."/>
            <person name="Jones C.D."/>
            <person name="Dangl J.L."/>
        </authorList>
    </citation>
    <scope>NUCLEOTIDE SEQUENCE [LARGE SCALE GENOMIC DNA]</scope>
    <source>
        <strain evidence="2">M301072PT</strain>
    </source>
</reference>
<feature type="non-terminal residue" evidence="1">
    <location>
        <position position="1"/>
    </location>
</feature>
<dbReference type="InterPro" id="IPR008948">
    <property type="entry name" value="L-Aspartase-like"/>
</dbReference>
<dbReference type="Proteomes" id="UP000004471">
    <property type="component" value="Unassembled WGS sequence"/>
</dbReference>
<dbReference type="AlphaFoldDB" id="F3FVG5"/>
<evidence type="ECO:0000313" key="2">
    <source>
        <dbReference type="Proteomes" id="UP000004471"/>
    </source>
</evidence>
<comment type="caution">
    <text evidence="1">The sequence shown here is derived from an EMBL/GenBank/DDBJ whole genome shotgun (WGS) entry which is preliminary data.</text>
</comment>
<dbReference type="EMBL" id="AEAH01002307">
    <property type="protein sequence ID" value="EGH34207.1"/>
    <property type="molecule type" value="Genomic_DNA"/>
</dbReference>
<sequence>IEYLLAAQAFEFLKTQGFGVGTGAAWRLLRERIPAYDEDRWLAPDIASSAALIKDEASLERVFQHCRNNAAGL</sequence>
<accession>F3FVG5</accession>